<dbReference type="OrthoDB" id="9542at2"/>
<evidence type="ECO:0000313" key="10">
    <source>
        <dbReference type="Proteomes" id="UP000029922"/>
    </source>
</evidence>
<gene>
    <name evidence="9" type="ORF">LS73_001125</name>
    <name evidence="8" type="ORF">NCTC12714_02009</name>
</gene>
<name>A0A099TVV2_9HELI</name>
<keyword evidence="5" id="KW-0732">Signal</keyword>
<comment type="subcellular location">
    <subcellularLocation>
        <location evidence="1">Cell outer membrane</location>
        <topology evidence="1">Multi-pass membrane protein</topology>
    </subcellularLocation>
</comment>
<keyword evidence="4" id="KW-0812">Transmembrane</keyword>
<evidence type="ECO:0000256" key="4">
    <source>
        <dbReference type="ARBA" id="ARBA00022692"/>
    </source>
</evidence>
<protein>
    <submittedName>
        <fullName evidence="8">Outer membrane protein P1</fullName>
    </submittedName>
</protein>
<dbReference type="RefSeq" id="WP_034559131.1">
    <property type="nucleotide sequence ID" value="NZ_FZML01000017.1"/>
</dbReference>
<evidence type="ECO:0000313" key="8">
    <source>
        <dbReference type="EMBL" id="STQ87187.1"/>
    </source>
</evidence>
<evidence type="ECO:0000256" key="5">
    <source>
        <dbReference type="ARBA" id="ARBA00022729"/>
    </source>
</evidence>
<dbReference type="EMBL" id="UGJE01000002">
    <property type="protein sequence ID" value="STQ87187.1"/>
    <property type="molecule type" value="Genomic_DNA"/>
</dbReference>
<keyword evidence="11" id="KW-1185">Reference proteome</keyword>
<reference evidence="9 10" key="1">
    <citation type="journal article" date="2014" name="Genome Announc.">
        <title>Draft genome sequences of eight enterohepatic helicobacter species isolated from both laboratory and wild rodents.</title>
        <authorList>
            <person name="Sheh A."/>
            <person name="Shen Z."/>
            <person name="Fox J.G."/>
        </authorList>
    </citation>
    <scope>NUCLEOTIDE SEQUENCE [LARGE SCALE GENOMIC DNA]</scope>
    <source>
        <strain evidence="9 10">ST1</strain>
    </source>
</reference>
<evidence type="ECO:0000313" key="9">
    <source>
        <dbReference type="EMBL" id="TLE01317.1"/>
    </source>
</evidence>
<dbReference type="GO" id="GO:0015483">
    <property type="term" value="F:long-chain fatty acid transporting porin activity"/>
    <property type="evidence" value="ECO:0007669"/>
    <property type="project" value="TreeGrafter"/>
</dbReference>
<dbReference type="InterPro" id="IPR005017">
    <property type="entry name" value="OMPP1/FadL/TodX"/>
</dbReference>
<keyword evidence="7" id="KW-0998">Cell outer membrane</keyword>
<proteinExistence type="inferred from homology"/>
<dbReference type="Gene3D" id="2.40.160.60">
    <property type="entry name" value="Outer membrane protein transport protein (OMPP1/FadL/TodX)"/>
    <property type="match status" value="1"/>
</dbReference>
<dbReference type="EMBL" id="JRPD02000002">
    <property type="protein sequence ID" value="TLE01317.1"/>
    <property type="molecule type" value="Genomic_DNA"/>
</dbReference>
<sequence length="506" mass="55288">MIEFLKNKTVPLSYCLILYSQCEASGFRLTEQSLNGTALNSAYIAGAYGADSTYYNPANMSFSDSSKSEFEINGTLILIPAFNFDTENRDKGINVKGSGLAGAATGHFCEVNGQSQKSGKNPNPNNICGNSRVLGNAKLTLQPVPKIFIKSRSLALPFNLKANYGFSFTTPSGLSMQWGGQGGGFLKDVSIAMLELNPVASIAWKDFIAFGAGFRAIYTFGQFNNTLYVPFNININMGKIGSINSFGTTKADQTSGASAWGFGYNLATTIKPFALFDLGESSYFKNLAIAITYRSNVHWDIKGRLSANSFVYQGTGLTKVEGFIRMDADLVLATDLPPILNIGVSNDFGNHRLEFVYERTFWGSAKIFEFGYSNQVFDKSNLKGTGASFVNPEQMLGAADYSAVAYGNGWKDSNAYRLGYTYSKKSHKLMGSIAYDETPAPQGEFGIPDANAYMFGLGYRKKLFKDSLDLGISYSLALKDNRKSFIVSHDGFGQLHLFTIGAKYIW</sequence>
<comment type="similarity">
    <text evidence="2">Belongs to the OmpP1/FadL family.</text>
</comment>
<dbReference type="SUPFAM" id="SSF56935">
    <property type="entry name" value="Porins"/>
    <property type="match status" value="1"/>
</dbReference>
<evidence type="ECO:0000256" key="7">
    <source>
        <dbReference type="ARBA" id="ARBA00023237"/>
    </source>
</evidence>
<dbReference type="Proteomes" id="UP000255139">
    <property type="component" value="Unassembled WGS sequence"/>
</dbReference>
<accession>A0A099TVV2</accession>
<organism evidence="8 11">
    <name type="scientific">Helicobacter muridarum</name>
    <dbReference type="NCBI Taxonomy" id="216"/>
    <lineage>
        <taxon>Bacteria</taxon>
        <taxon>Pseudomonadati</taxon>
        <taxon>Campylobacterota</taxon>
        <taxon>Epsilonproteobacteria</taxon>
        <taxon>Campylobacterales</taxon>
        <taxon>Helicobacteraceae</taxon>
        <taxon>Helicobacter</taxon>
    </lineage>
</organism>
<evidence type="ECO:0000256" key="2">
    <source>
        <dbReference type="ARBA" id="ARBA00008163"/>
    </source>
</evidence>
<evidence type="ECO:0000256" key="1">
    <source>
        <dbReference type="ARBA" id="ARBA00004571"/>
    </source>
</evidence>
<reference evidence="8 11" key="2">
    <citation type="submission" date="2018-06" db="EMBL/GenBank/DDBJ databases">
        <authorList>
            <consortium name="Pathogen Informatics"/>
            <person name="Doyle S."/>
        </authorList>
    </citation>
    <scope>NUCLEOTIDE SEQUENCE [LARGE SCALE GENOMIC DNA]</scope>
    <source>
        <strain evidence="8 11">NCTC12714</strain>
    </source>
</reference>
<dbReference type="PANTHER" id="PTHR35093">
    <property type="entry name" value="OUTER MEMBRANE PROTEIN NMB0088-RELATED"/>
    <property type="match status" value="1"/>
</dbReference>
<evidence type="ECO:0000313" key="11">
    <source>
        <dbReference type="Proteomes" id="UP000255139"/>
    </source>
</evidence>
<evidence type="ECO:0000256" key="3">
    <source>
        <dbReference type="ARBA" id="ARBA00022452"/>
    </source>
</evidence>
<dbReference type="PANTHER" id="PTHR35093:SF8">
    <property type="entry name" value="OUTER MEMBRANE PROTEIN NMB0088-RELATED"/>
    <property type="match status" value="1"/>
</dbReference>
<dbReference type="STRING" id="216.LS73_08640"/>
<evidence type="ECO:0000256" key="6">
    <source>
        <dbReference type="ARBA" id="ARBA00023136"/>
    </source>
</evidence>
<dbReference type="Proteomes" id="UP000029922">
    <property type="component" value="Unassembled WGS sequence"/>
</dbReference>
<dbReference type="GO" id="GO:0009279">
    <property type="term" value="C:cell outer membrane"/>
    <property type="evidence" value="ECO:0007669"/>
    <property type="project" value="UniProtKB-SubCell"/>
</dbReference>
<dbReference type="Pfam" id="PF03349">
    <property type="entry name" value="Toluene_X"/>
    <property type="match status" value="1"/>
</dbReference>
<dbReference type="AlphaFoldDB" id="A0A099TVV2"/>
<keyword evidence="3" id="KW-1134">Transmembrane beta strand</keyword>
<keyword evidence="6" id="KW-0472">Membrane</keyword>